<dbReference type="Pfam" id="PF02128">
    <property type="entry name" value="Peptidase_M36"/>
    <property type="match status" value="1"/>
</dbReference>
<protein>
    <recommendedName>
        <fullName evidence="7">FTP domain-containing protein</fullName>
    </recommendedName>
</protein>
<sequence length="469" mass="50516">MYGGATASAAPRSSTTIGTVALIKTKHSLTGTHQWYEQRFRGVPVLDGYYAKHTTKAGTVVQDGRKAVPTTLVIQPKTTSAVATSRALSNASARAALRTVPPQGKLGSGEAATQRGTTRLAITVDSRGAALVWVVTARSGEGVVRTLVDAAIGQVRSTKVMSRSAADGHGLVFDPNPVATLKNENLTDQDDADQPALDKAYKTVTLRHLTGNGRKLVGSFAKIIEAKGGLASSLNGNFLYTRSDDRFEQVMSYYHVTGAQEYLQKLGFKDANNEPQKLRVNTFSGDNSFYSPDDDTIEYGEGGVDDAEDAEVIWHEYGHAIQDDIVPGFGDSHDAGSMGEGFGDYWAVTMSVPTGRGFEVPCVMDWDATSYTTTVPHCLRRTDTTKTTDDQTGEVHDDGEIWSGALWDIQKALGRNKSDKVVIESTYFYAPDTTFAAAGKQVVQATRALYGKDAAATVTKILQKRKLIP</sequence>
<keyword evidence="2" id="KW-0479">Metal-binding</keyword>
<dbReference type="Proteomes" id="UP000066480">
    <property type="component" value="Chromosome"/>
</dbReference>
<dbReference type="InterPro" id="IPR011096">
    <property type="entry name" value="FTP_domain"/>
</dbReference>
<dbReference type="PANTHER" id="PTHR33794:SF1">
    <property type="entry name" value="BACILLOLYSIN"/>
    <property type="match status" value="1"/>
</dbReference>
<dbReference type="GO" id="GO:0004222">
    <property type="term" value="F:metalloendopeptidase activity"/>
    <property type="evidence" value="ECO:0007669"/>
    <property type="project" value="InterPro"/>
</dbReference>
<keyword evidence="3" id="KW-0732">Signal</keyword>
<reference evidence="8 9" key="1">
    <citation type="submission" date="2015-03" db="EMBL/GenBank/DDBJ databases">
        <title>Luteipulveratus halotolerans sp. nov., a novel actinobacterium (Dermacoccaceae) from Sarawak, Malaysia.</title>
        <authorList>
            <person name="Juboi H."/>
            <person name="Basik A."/>
            <person name="Shamsul S.S."/>
            <person name="Arnold P."/>
            <person name="Schmitt E.K."/>
            <person name="Sanglier J.-J."/>
            <person name="Yeo T."/>
        </authorList>
    </citation>
    <scope>NUCLEOTIDE SEQUENCE [LARGE SCALE GENOMIC DNA]</scope>
    <source>
        <strain evidence="8 9">MN07-A0370</strain>
    </source>
</reference>
<dbReference type="InterPro" id="IPR027268">
    <property type="entry name" value="Peptidase_M4/M1_CTD_sf"/>
</dbReference>
<keyword evidence="1" id="KW-0645">Protease</keyword>
<dbReference type="SUPFAM" id="SSF55486">
    <property type="entry name" value="Metalloproteases ('zincins'), catalytic domain"/>
    <property type="match status" value="1"/>
</dbReference>
<evidence type="ECO:0000313" key="9">
    <source>
        <dbReference type="Proteomes" id="UP000066480"/>
    </source>
</evidence>
<gene>
    <name evidence="8" type="ORF">VV02_09055</name>
</gene>
<evidence type="ECO:0000256" key="1">
    <source>
        <dbReference type="ARBA" id="ARBA00022670"/>
    </source>
</evidence>
<evidence type="ECO:0000256" key="2">
    <source>
        <dbReference type="ARBA" id="ARBA00022723"/>
    </source>
</evidence>
<accession>A0A0K1JPY2</accession>
<evidence type="ECO:0000259" key="7">
    <source>
        <dbReference type="Pfam" id="PF07504"/>
    </source>
</evidence>
<dbReference type="STRING" id="571913.VV02_09055"/>
<dbReference type="Gene3D" id="1.10.390.10">
    <property type="entry name" value="Neutral Protease Domain 2"/>
    <property type="match status" value="1"/>
</dbReference>
<name>A0A0K1JPY2_9MICO</name>
<dbReference type="EMBL" id="CP011112">
    <property type="protein sequence ID" value="AKU18772.1"/>
    <property type="molecule type" value="Genomic_DNA"/>
</dbReference>
<dbReference type="PANTHER" id="PTHR33794">
    <property type="entry name" value="BACILLOLYSIN"/>
    <property type="match status" value="1"/>
</dbReference>
<keyword evidence="6" id="KW-0482">Metalloprotease</keyword>
<evidence type="ECO:0000256" key="4">
    <source>
        <dbReference type="ARBA" id="ARBA00022801"/>
    </source>
</evidence>
<dbReference type="InterPro" id="IPR050728">
    <property type="entry name" value="Zinc_Metalloprotease_M4"/>
</dbReference>
<evidence type="ECO:0000256" key="6">
    <source>
        <dbReference type="ARBA" id="ARBA00023049"/>
    </source>
</evidence>
<dbReference type="GO" id="GO:0008270">
    <property type="term" value="F:zinc ion binding"/>
    <property type="evidence" value="ECO:0007669"/>
    <property type="project" value="InterPro"/>
</dbReference>
<evidence type="ECO:0000256" key="3">
    <source>
        <dbReference type="ARBA" id="ARBA00022729"/>
    </source>
</evidence>
<feature type="domain" description="FTP" evidence="7">
    <location>
        <begin position="29"/>
        <end position="61"/>
    </location>
</feature>
<dbReference type="Pfam" id="PF07504">
    <property type="entry name" value="FTP"/>
    <property type="match status" value="1"/>
</dbReference>
<dbReference type="GO" id="GO:0006508">
    <property type="term" value="P:proteolysis"/>
    <property type="evidence" value="ECO:0007669"/>
    <property type="project" value="UniProtKB-KW"/>
</dbReference>
<keyword evidence="9" id="KW-1185">Reference proteome</keyword>
<dbReference type="AlphaFoldDB" id="A0A0K1JPY2"/>
<proteinExistence type="predicted"/>
<evidence type="ECO:0000313" key="8">
    <source>
        <dbReference type="EMBL" id="AKU18772.1"/>
    </source>
</evidence>
<evidence type="ECO:0000256" key="5">
    <source>
        <dbReference type="ARBA" id="ARBA00022833"/>
    </source>
</evidence>
<keyword evidence="4" id="KW-0378">Hydrolase</keyword>
<dbReference type="GO" id="GO:0005615">
    <property type="term" value="C:extracellular space"/>
    <property type="evidence" value="ECO:0007669"/>
    <property type="project" value="InterPro"/>
</dbReference>
<dbReference type="KEGG" id="lmoi:VV02_09055"/>
<keyword evidence="5" id="KW-0862">Zinc</keyword>
<organism evidence="8 9">
    <name type="scientific">Luteipulveratus mongoliensis</name>
    <dbReference type="NCBI Taxonomy" id="571913"/>
    <lineage>
        <taxon>Bacteria</taxon>
        <taxon>Bacillati</taxon>
        <taxon>Actinomycetota</taxon>
        <taxon>Actinomycetes</taxon>
        <taxon>Micrococcales</taxon>
        <taxon>Dermacoccaceae</taxon>
        <taxon>Luteipulveratus</taxon>
    </lineage>
</organism>
<dbReference type="InterPro" id="IPR001842">
    <property type="entry name" value="Peptidase_M36"/>
</dbReference>